<dbReference type="AlphaFoldDB" id="X1E4X5"/>
<feature type="domain" description="Class II aldolase/adducin N-terminal" evidence="1">
    <location>
        <begin position="10"/>
        <end position="45"/>
    </location>
</feature>
<comment type="caution">
    <text evidence="2">The sequence shown here is derived from an EMBL/GenBank/DDBJ whole genome shotgun (WGS) entry which is preliminary data.</text>
</comment>
<dbReference type="InterPro" id="IPR001303">
    <property type="entry name" value="Aldolase_II/adducin_N"/>
</dbReference>
<evidence type="ECO:0000313" key="2">
    <source>
        <dbReference type="EMBL" id="GAH27582.1"/>
    </source>
</evidence>
<dbReference type="SUPFAM" id="SSF53639">
    <property type="entry name" value="AraD/HMP-PK domain-like"/>
    <property type="match status" value="1"/>
</dbReference>
<protein>
    <recommendedName>
        <fullName evidence="1">Class II aldolase/adducin N-terminal domain-containing protein</fullName>
    </recommendedName>
</protein>
<dbReference type="InterPro" id="IPR036409">
    <property type="entry name" value="Aldolase_II/adducin_N_sf"/>
</dbReference>
<gene>
    <name evidence="2" type="ORF">S03H2_00594</name>
</gene>
<sequence length="73" mass="8092">MKGVFSLKKEICKVAEIIYAKGLVVATDGNVSARTQDNCILITPITPYAIPSTEEVPRSISRLIEKLIELQHH</sequence>
<dbReference type="EMBL" id="BARU01000129">
    <property type="protein sequence ID" value="GAH27582.1"/>
    <property type="molecule type" value="Genomic_DNA"/>
</dbReference>
<organism evidence="2">
    <name type="scientific">marine sediment metagenome</name>
    <dbReference type="NCBI Taxonomy" id="412755"/>
    <lineage>
        <taxon>unclassified sequences</taxon>
        <taxon>metagenomes</taxon>
        <taxon>ecological metagenomes</taxon>
    </lineage>
</organism>
<accession>X1E4X5</accession>
<reference evidence="2" key="1">
    <citation type="journal article" date="2014" name="Front. Microbiol.">
        <title>High frequency of phylogenetically diverse reductive dehalogenase-homologous genes in deep subseafloor sedimentary metagenomes.</title>
        <authorList>
            <person name="Kawai M."/>
            <person name="Futagami T."/>
            <person name="Toyoda A."/>
            <person name="Takaki Y."/>
            <person name="Nishi S."/>
            <person name="Hori S."/>
            <person name="Arai W."/>
            <person name="Tsubouchi T."/>
            <person name="Morono Y."/>
            <person name="Uchiyama I."/>
            <person name="Ito T."/>
            <person name="Fujiyama A."/>
            <person name="Inagaki F."/>
            <person name="Takami H."/>
        </authorList>
    </citation>
    <scope>NUCLEOTIDE SEQUENCE</scope>
    <source>
        <strain evidence="2">Expedition CK06-06</strain>
    </source>
</reference>
<dbReference type="Gene3D" id="3.40.225.10">
    <property type="entry name" value="Class II aldolase/adducin N-terminal domain"/>
    <property type="match status" value="1"/>
</dbReference>
<dbReference type="Pfam" id="PF00596">
    <property type="entry name" value="Aldolase_II"/>
    <property type="match status" value="1"/>
</dbReference>
<evidence type="ECO:0000259" key="1">
    <source>
        <dbReference type="Pfam" id="PF00596"/>
    </source>
</evidence>
<name>X1E4X5_9ZZZZ</name>
<proteinExistence type="predicted"/>